<sequence>MAALLFKSYGRSVLGCLKHAANCNGIETGRASLHVATRNFLAKCDDNPPFRTRLALPPDYENVVDFMCDAYYKYEPVIINIGLSGTEAPPIWRTMMEDQVKCGLSIIAENRDNCIVGAALNCATNECEGRTLYNMASCIERGPMRDVIEFFGFIADVPRVYERYCVSRLFEQASIAVSKEYQGLGIAKRLIEESWLLARDTAFRLFRFDCNNVYCACIAQGFGMTMLYDIPFTQYVKDGEVKFKHVKEPHTTCRVYVDELNYYKTYRIPYKHVQIRSIGIRK</sequence>
<dbReference type="PANTHER" id="PTHR20905">
    <property type="entry name" value="N-ACETYLTRANSFERASE-RELATED"/>
    <property type="match status" value="1"/>
</dbReference>
<keyword evidence="2" id="KW-1185">Reference proteome</keyword>
<reference evidence="1 2" key="1">
    <citation type="submission" date="2024-08" db="EMBL/GenBank/DDBJ databases">
        <authorList>
            <person name="Will J Nash"/>
            <person name="Angela Man"/>
            <person name="Seanna McTaggart"/>
            <person name="Kendall Baker"/>
            <person name="Tom Barker"/>
            <person name="Leah Catchpole"/>
            <person name="Alex Durrant"/>
            <person name="Karim Gharbi"/>
            <person name="Naomi Irish"/>
            <person name="Gemy Kaithakottil"/>
            <person name="Debby Ku"/>
            <person name="Aaliyah Providence"/>
            <person name="Felix Shaw"/>
            <person name="David Swarbreck"/>
            <person name="Chris Watkins"/>
            <person name="Ann M. McCartney"/>
            <person name="Giulio Formenti"/>
            <person name="Alice Mouton"/>
            <person name="Noel Vella"/>
            <person name="Bjorn M von Reumont"/>
            <person name="Adriana Vella"/>
            <person name="Wilfried Haerty"/>
        </authorList>
    </citation>
    <scope>NUCLEOTIDE SEQUENCE [LARGE SCALE GENOMIC DNA]</scope>
</reference>
<dbReference type="SUPFAM" id="SSF55729">
    <property type="entry name" value="Acyl-CoA N-acyltransferases (Nat)"/>
    <property type="match status" value="1"/>
</dbReference>
<dbReference type="Proteomes" id="UP001642520">
    <property type="component" value="Unassembled WGS sequence"/>
</dbReference>
<protein>
    <recommendedName>
        <fullName evidence="3">N-acetyltransferase domain-containing protein</fullName>
    </recommendedName>
</protein>
<proteinExistence type="predicted"/>
<gene>
    <name evidence="1" type="ORF">XYLVIOL_LOCUS7014</name>
</gene>
<accession>A0ABP1NVM8</accession>
<organism evidence="1 2">
    <name type="scientific">Xylocopa violacea</name>
    <name type="common">Violet carpenter bee</name>
    <name type="synonym">Apis violacea</name>
    <dbReference type="NCBI Taxonomy" id="135666"/>
    <lineage>
        <taxon>Eukaryota</taxon>
        <taxon>Metazoa</taxon>
        <taxon>Ecdysozoa</taxon>
        <taxon>Arthropoda</taxon>
        <taxon>Hexapoda</taxon>
        <taxon>Insecta</taxon>
        <taxon>Pterygota</taxon>
        <taxon>Neoptera</taxon>
        <taxon>Endopterygota</taxon>
        <taxon>Hymenoptera</taxon>
        <taxon>Apocrita</taxon>
        <taxon>Aculeata</taxon>
        <taxon>Apoidea</taxon>
        <taxon>Anthophila</taxon>
        <taxon>Apidae</taxon>
        <taxon>Xylocopa</taxon>
        <taxon>Xylocopa</taxon>
    </lineage>
</organism>
<dbReference type="Gene3D" id="3.40.630.30">
    <property type="match status" value="1"/>
</dbReference>
<evidence type="ECO:0000313" key="1">
    <source>
        <dbReference type="EMBL" id="CAL7945094.1"/>
    </source>
</evidence>
<evidence type="ECO:0008006" key="3">
    <source>
        <dbReference type="Google" id="ProtNLM"/>
    </source>
</evidence>
<dbReference type="PANTHER" id="PTHR20905:SF1">
    <property type="entry name" value="AT07410P-RELATED"/>
    <property type="match status" value="1"/>
</dbReference>
<dbReference type="InterPro" id="IPR016181">
    <property type="entry name" value="Acyl_CoA_acyltransferase"/>
</dbReference>
<dbReference type="EMBL" id="CAXAJV020001293">
    <property type="protein sequence ID" value="CAL7945094.1"/>
    <property type="molecule type" value="Genomic_DNA"/>
</dbReference>
<name>A0ABP1NVM8_XYLVO</name>
<evidence type="ECO:0000313" key="2">
    <source>
        <dbReference type="Proteomes" id="UP001642520"/>
    </source>
</evidence>
<comment type="caution">
    <text evidence="1">The sequence shown here is derived from an EMBL/GenBank/DDBJ whole genome shotgun (WGS) entry which is preliminary data.</text>
</comment>